<keyword evidence="7" id="KW-0325">Glycoprotein</keyword>
<dbReference type="Pfam" id="PF08031">
    <property type="entry name" value="BBE"/>
    <property type="match status" value="1"/>
</dbReference>
<dbReference type="PANTHER" id="PTHR32448">
    <property type="entry name" value="OS08G0158400 PROTEIN"/>
    <property type="match status" value="1"/>
</dbReference>
<evidence type="ECO:0000256" key="8">
    <source>
        <dbReference type="SAM" id="SignalP"/>
    </source>
</evidence>
<proteinExistence type="inferred from homology"/>
<keyword evidence="6" id="KW-1015">Disulfide bond</keyword>
<evidence type="ECO:0000313" key="11">
    <source>
        <dbReference type="EMBL" id="WOG88206.1"/>
    </source>
</evidence>
<keyword evidence="4 8" id="KW-0732">Signal</keyword>
<dbReference type="Pfam" id="PF01565">
    <property type="entry name" value="FAD_binding_4"/>
    <property type="match status" value="1"/>
</dbReference>
<dbReference type="SUPFAM" id="SSF56176">
    <property type="entry name" value="FAD-binding/transporter-associated domain-like"/>
    <property type="match status" value="1"/>
</dbReference>
<dbReference type="InterPro" id="IPR012951">
    <property type="entry name" value="BBE"/>
</dbReference>
<evidence type="ECO:0000256" key="5">
    <source>
        <dbReference type="ARBA" id="ARBA00022827"/>
    </source>
</evidence>
<dbReference type="AlphaFoldDB" id="A0A166DWF9"/>
<evidence type="ECO:0000256" key="2">
    <source>
        <dbReference type="ARBA" id="ARBA00005466"/>
    </source>
</evidence>
<keyword evidence="5" id="KW-0274">FAD</keyword>
<dbReference type="OMA" id="QKHISWI"/>
<protein>
    <recommendedName>
        <fullName evidence="9">FAD-binding PCMH-type domain-containing protein</fullName>
    </recommendedName>
</protein>
<dbReference type="GO" id="GO:0071949">
    <property type="term" value="F:FAD binding"/>
    <property type="evidence" value="ECO:0007669"/>
    <property type="project" value="InterPro"/>
</dbReference>
<dbReference type="EMBL" id="CP093344">
    <property type="protein sequence ID" value="WOG88206.1"/>
    <property type="molecule type" value="Genomic_DNA"/>
</dbReference>
<dbReference type="InterPro" id="IPR016169">
    <property type="entry name" value="FAD-bd_PCMH_sub2"/>
</dbReference>
<dbReference type="Proteomes" id="UP000077755">
    <property type="component" value="Chromosome 2"/>
</dbReference>
<reference evidence="11" key="2">
    <citation type="submission" date="2022-03" db="EMBL/GenBank/DDBJ databases">
        <title>Draft title - Genomic analysis of global carrot germplasm unveils the trajectory of domestication and the origin of high carotenoid orange carrot.</title>
        <authorList>
            <person name="Iorizzo M."/>
            <person name="Ellison S."/>
            <person name="Senalik D."/>
            <person name="Macko-Podgorni A."/>
            <person name="Grzebelus D."/>
            <person name="Bostan H."/>
            <person name="Rolling W."/>
            <person name="Curaba J."/>
            <person name="Simon P."/>
        </authorList>
    </citation>
    <scope>NUCLEOTIDE SEQUENCE</scope>
    <source>
        <tissue evidence="11">Leaf</tissue>
    </source>
</reference>
<evidence type="ECO:0000259" key="9">
    <source>
        <dbReference type="PROSITE" id="PS51387"/>
    </source>
</evidence>
<sequence length="538" mass="60988">MELPTRQISLSFLLVISTLLFSSASNSDEFVQCLTKLSKESAPTVSKLIFTPKNSSYNAALLYSINNLRFTRPTTPKPRVIITPTTESQVQSVIYCAKKTNLEIRIRSGGHSFEGLSYVSYVPFVILDLRNFNQVTPDLRSATAWVGGGVTNGELYYRISQATSDYGFPSGLWGNVGVGGLISGGGYGMMRRKYGLSADQVIDAKLIDVHGKILDRKAMGEDLFWAIRGSGGGSFGVVIAWKVNLVRVPRTVTVFRVYRSLAQNMTNIFYKWQSVAPRFPKELDIRCNGQIFLSENSTRPDKKIMVMNFESLYLGRVDSLLKVMKQQFPELGLVREDCFEVSWIQAMVFFTNLPLETPPEVLLNRTILNRIDFKGRSDFTTKPIPIKGLEGIWDFMFQLPNGTAFLQFTPFGGRMSEIPDTALPFPYRAGYLYMINLYALTDEDEANRLQWVRNIDDYLAPYVTSNPRSAYVNYANLWMGTNNPRGKTSYAQASKWGKRYFKNNFDRLVRIKSKADPDNFFRHEQSIPPISLSLWSDM</sequence>
<reference evidence="10" key="1">
    <citation type="journal article" date="2016" name="Nat. Genet.">
        <title>A high-quality carrot genome assembly provides new insights into carotenoid accumulation and asterid genome evolution.</title>
        <authorList>
            <person name="Iorizzo M."/>
            <person name="Ellison S."/>
            <person name="Senalik D."/>
            <person name="Zeng P."/>
            <person name="Satapoomin P."/>
            <person name="Huang J."/>
            <person name="Bowman M."/>
            <person name="Iovene M."/>
            <person name="Sanseverino W."/>
            <person name="Cavagnaro P."/>
            <person name="Yildiz M."/>
            <person name="Macko-Podgorni A."/>
            <person name="Moranska E."/>
            <person name="Grzebelus E."/>
            <person name="Grzebelus D."/>
            <person name="Ashrafi H."/>
            <person name="Zheng Z."/>
            <person name="Cheng S."/>
            <person name="Spooner D."/>
            <person name="Van Deynze A."/>
            <person name="Simon P."/>
        </authorList>
    </citation>
    <scope>NUCLEOTIDE SEQUENCE [LARGE SCALE GENOMIC DNA]</scope>
    <source>
        <tissue evidence="10">Leaf</tissue>
    </source>
</reference>
<dbReference type="InterPro" id="IPR016166">
    <property type="entry name" value="FAD-bd_PCMH"/>
</dbReference>
<dbReference type="Gene3D" id="3.40.462.20">
    <property type="match status" value="1"/>
</dbReference>
<feature type="signal peptide" evidence="8">
    <location>
        <begin position="1"/>
        <end position="24"/>
    </location>
</feature>
<dbReference type="InterPro" id="IPR006094">
    <property type="entry name" value="Oxid_FAD_bind_N"/>
</dbReference>
<evidence type="ECO:0000313" key="10">
    <source>
        <dbReference type="EMBL" id="KZN05770.1"/>
    </source>
</evidence>
<dbReference type="OrthoDB" id="8250697at2759"/>
<comment type="cofactor">
    <cofactor evidence="1">
        <name>FAD</name>
        <dbReference type="ChEBI" id="CHEBI:57692"/>
    </cofactor>
</comment>
<dbReference type="Gene3D" id="3.30.43.10">
    <property type="entry name" value="Uridine Diphospho-n-acetylenolpyruvylglucosamine Reductase, domain 2"/>
    <property type="match status" value="1"/>
</dbReference>
<name>A0A166DWF9_DAUCS</name>
<evidence type="ECO:0000313" key="12">
    <source>
        <dbReference type="Proteomes" id="UP000077755"/>
    </source>
</evidence>
<feature type="chain" id="PRO_5007872413" description="FAD-binding PCMH-type domain-containing protein" evidence="8">
    <location>
        <begin position="25"/>
        <end position="538"/>
    </location>
</feature>
<dbReference type="Gramene" id="KZN05770">
    <property type="protein sequence ID" value="KZN05770"/>
    <property type="gene ID" value="DCAR_006607"/>
</dbReference>
<evidence type="ECO:0000256" key="6">
    <source>
        <dbReference type="ARBA" id="ARBA00023157"/>
    </source>
</evidence>
<dbReference type="FunFam" id="3.30.43.10:FF:000004">
    <property type="entry name" value="Berberine bridge enzyme-like 15"/>
    <property type="match status" value="1"/>
</dbReference>
<evidence type="ECO:0000256" key="4">
    <source>
        <dbReference type="ARBA" id="ARBA00022729"/>
    </source>
</evidence>
<dbReference type="InterPro" id="IPR036318">
    <property type="entry name" value="FAD-bd_PCMH-like_sf"/>
</dbReference>
<dbReference type="InterPro" id="IPR016167">
    <property type="entry name" value="FAD-bd_PCMH_sub1"/>
</dbReference>
<keyword evidence="3" id="KW-0285">Flavoprotein</keyword>
<evidence type="ECO:0000256" key="3">
    <source>
        <dbReference type="ARBA" id="ARBA00022630"/>
    </source>
</evidence>
<dbReference type="STRING" id="79200.A0A166DWF9"/>
<dbReference type="PROSITE" id="PS51387">
    <property type="entry name" value="FAD_PCMH"/>
    <property type="match status" value="1"/>
</dbReference>
<dbReference type="KEGG" id="dcr:108207598"/>
<dbReference type="GO" id="GO:0016491">
    <property type="term" value="F:oxidoreductase activity"/>
    <property type="evidence" value="ECO:0007669"/>
    <property type="project" value="InterPro"/>
</dbReference>
<dbReference type="Gene3D" id="3.30.465.10">
    <property type="match status" value="1"/>
</dbReference>
<organism evidence="10">
    <name type="scientific">Daucus carota subsp. sativus</name>
    <name type="common">Carrot</name>
    <dbReference type="NCBI Taxonomy" id="79200"/>
    <lineage>
        <taxon>Eukaryota</taxon>
        <taxon>Viridiplantae</taxon>
        <taxon>Streptophyta</taxon>
        <taxon>Embryophyta</taxon>
        <taxon>Tracheophyta</taxon>
        <taxon>Spermatophyta</taxon>
        <taxon>Magnoliopsida</taxon>
        <taxon>eudicotyledons</taxon>
        <taxon>Gunneridae</taxon>
        <taxon>Pentapetalae</taxon>
        <taxon>asterids</taxon>
        <taxon>campanulids</taxon>
        <taxon>Apiales</taxon>
        <taxon>Apiaceae</taxon>
        <taxon>Apioideae</taxon>
        <taxon>Scandiceae</taxon>
        <taxon>Daucinae</taxon>
        <taxon>Daucus</taxon>
        <taxon>Daucus sect. Daucus</taxon>
    </lineage>
</organism>
<evidence type="ECO:0000256" key="7">
    <source>
        <dbReference type="ARBA" id="ARBA00023180"/>
    </source>
</evidence>
<keyword evidence="12" id="KW-1185">Reference proteome</keyword>
<feature type="domain" description="FAD-binding PCMH-type" evidence="9">
    <location>
        <begin position="74"/>
        <end position="248"/>
    </location>
</feature>
<dbReference type="EMBL" id="LNRQ01000002">
    <property type="protein sequence ID" value="KZN05770.1"/>
    <property type="molecule type" value="Genomic_DNA"/>
</dbReference>
<comment type="similarity">
    <text evidence="2">Belongs to the oxygen-dependent FAD-linked oxidoreductase family.</text>
</comment>
<gene>
    <name evidence="10" type="ORF">DCAR_006607</name>
    <name evidence="11" type="ORF">DCAR_0207440</name>
</gene>
<evidence type="ECO:0000256" key="1">
    <source>
        <dbReference type="ARBA" id="ARBA00001974"/>
    </source>
</evidence>
<accession>A0A166DWF9</accession>